<evidence type="ECO:0000313" key="2">
    <source>
        <dbReference type="Proteomes" id="UP000516437"/>
    </source>
</evidence>
<organism evidence="1 2">
    <name type="scientific">Morella rubra</name>
    <name type="common">Chinese bayberry</name>
    <dbReference type="NCBI Taxonomy" id="262757"/>
    <lineage>
        <taxon>Eukaryota</taxon>
        <taxon>Viridiplantae</taxon>
        <taxon>Streptophyta</taxon>
        <taxon>Embryophyta</taxon>
        <taxon>Tracheophyta</taxon>
        <taxon>Spermatophyta</taxon>
        <taxon>Magnoliopsida</taxon>
        <taxon>eudicotyledons</taxon>
        <taxon>Gunneridae</taxon>
        <taxon>Pentapetalae</taxon>
        <taxon>rosids</taxon>
        <taxon>fabids</taxon>
        <taxon>Fagales</taxon>
        <taxon>Myricaceae</taxon>
        <taxon>Morella</taxon>
    </lineage>
</organism>
<dbReference type="AlphaFoldDB" id="A0A6A1VG58"/>
<name>A0A6A1VG58_9ROSI</name>
<keyword evidence="2" id="KW-1185">Reference proteome</keyword>
<accession>A0A6A1VG58</accession>
<evidence type="ECO:0000313" key="1">
    <source>
        <dbReference type="EMBL" id="KAB1210070.1"/>
    </source>
</evidence>
<protein>
    <submittedName>
        <fullName evidence="1">Uncharacterized protein</fullName>
    </submittedName>
</protein>
<dbReference type="Proteomes" id="UP000516437">
    <property type="component" value="Chromosome 6"/>
</dbReference>
<comment type="caution">
    <text evidence="1">The sequence shown here is derived from an EMBL/GenBank/DDBJ whole genome shotgun (WGS) entry which is preliminary data.</text>
</comment>
<proteinExistence type="predicted"/>
<dbReference type="EMBL" id="RXIC02000024">
    <property type="protein sequence ID" value="KAB1210070.1"/>
    <property type="molecule type" value="Genomic_DNA"/>
</dbReference>
<sequence length="108" mass="12558">MYSQSQRFGYMCSVAQDRIRRKSNENQFTKRRLLCQTILQLWAPVIEEKAKAIQNCFKLCSKMDWKLPISVLVSTFSKRNGPGGINVNHLCLLWLPPPKICLINTQSW</sequence>
<reference evidence="1 2" key="1">
    <citation type="journal article" date="2019" name="Plant Biotechnol. J.">
        <title>The red bayberry genome and genetic basis of sex determination.</title>
        <authorList>
            <person name="Jia H.M."/>
            <person name="Jia H.J."/>
            <person name="Cai Q.L."/>
            <person name="Wang Y."/>
            <person name="Zhao H.B."/>
            <person name="Yang W.F."/>
            <person name="Wang G.Y."/>
            <person name="Li Y.H."/>
            <person name="Zhan D.L."/>
            <person name="Shen Y.T."/>
            <person name="Niu Q.F."/>
            <person name="Chang L."/>
            <person name="Qiu J."/>
            <person name="Zhao L."/>
            <person name="Xie H.B."/>
            <person name="Fu W.Y."/>
            <person name="Jin J."/>
            <person name="Li X.W."/>
            <person name="Jiao Y."/>
            <person name="Zhou C.C."/>
            <person name="Tu T."/>
            <person name="Chai C.Y."/>
            <person name="Gao J.L."/>
            <person name="Fan L.J."/>
            <person name="van de Weg E."/>
            <person name="Wang J.Y."/>
            <person name="Gao Z.S."/>
        </authorList>
    </citation>
    <scope>NUCLEOTIDE SEQUENCE [LARGE SCALE GENOMIC DNA]</scope>
    <source>
        <tissue evidence="1">Leaves</tissue>
    </source>
</reference>
<gene>
    <name evidence="1" type="ORF">CJ030_MR6G004320</name>
</gene>